<sequence length="134" mass="15859">MPSAIDHIWLYRNTRELNRLYKKREDACEMLEKAVTEVLKLASREYRHLHKKHKKDIEGASVVIPLLTLEELVPLAKRLKHKAGFLSMCGMEVDMIEWCAEEIGRLNREIDEWRKMLSRKTKFLHELCLSAVQE</sequence>
<proteinExistence type="predicted"/>
<feature type="domain" description="CSC1/OSCA1-like cytosolic" evidence="1">
    <location>
        <begin position="4"/>
        <end position="120"/>
    </location>
</feature>
<evidence type="ECO:0000259" key="1">
    <source>
        <dbReference type="Pfam" id="PF14703"/>
    </source>
</evidence>
<protein>
    <recommendedName>
        <fullName evidence="1">CSC1/OSCA1-like cytosolic domain-containing protein</fullName>
    </recommendedName>
</protein>
<comment type="caution">
    <text evidence="2">The sequence shown here is derived from an EMBL/GenBank/DDBJ whole genome shotgun (WGS) entry which is preliminary data.</text>
</comment>
<evidence type="ECO:0000313" key="3">
    <source>
        <dbReference type="Proteomes" id="UP000054988"/>
    </source>
</evidence>
<gene>
    <name evidence="2" type="ORF">WG66_4797</name>
</gene>
<reference evidence="2 3" key="1">
    <citation type="submission" date="2015-12" db="EMBL/GenBank/DDBJ databases">
        <title>Draft genome sequence of Moniliophthora roreri, the causal agent of frosty pod rot of cacao.</title>
        <authorList>
            <person name="Aime M.C."/>
            <person name="Diaz-Valderrama J.R."/>
            <person name="Kijpornyongpan T."/>
            <person name="Phillips-Mora W."/>
        </authorList>
    </citation>
    <scope>NUCLEOTIDE SEQUENCE [LARGE SCALE GENOMIC DNA]</scope>
    <source>
        <strain evidence="2 3">MCA 2952</strain>
    </source>
</reference>
<dbReference type="Pfam" id="PF14703">
    <property type="entry name" value="PHM7_cyt"/>
    <property type="match status" value="1"/>
</dbReference>
<evidence type="ECO:0000313" key="2">
    <source>
        <dbReference type="EMBL" id="KTB42625.1"/>
    </source>
</evidence>
<accession>A0A0W0G232</accession>
<name>A0A0W0G232_MONRR</name>
<organism evidence="2 3">
    <name type="scientific">Moniliophthora roreri</name>
    <name type="common">Frosty pod rot fungus</name>
    <name type="synonym">Monilia roreri</name>
    <dbReference type="NCBI Taxonomy" id="221103"/>
    <lineage>
        <taxon>Eukaryota</taxon>
        <taxon>Fungi</taxon>
        <taxon>Dikarya</taxon>
        <taxon>Basidiomycota</taxon>
        <taxon>Agaricomycotina</taxon>
        <taxon>Agaricomycetes</taxon>
        <taxon>Agaricomycetidae</taxon>
        <taxon>Agaricales</taxon>
        <taxon>Marasmiineae</taxon>
        <taxon>Marasmiaceae</taxon>
        <taxon>Moniliophthora</taxon>
    </lineage>
</organism>
<dbReference type="Proteomes" id="UP000054988">
    <property type="component" value="Unassembled WGS sequence"/>
</dbReference>
<dbReference type="InterPro" id="IPR027815">
    <property type="entry name" value="CSC1/OSCA1-like_cyt"/>
</dbReference>
<dbReference type="EMBL" id="LATX01001312">
    <property type="protein sequence ID" value="KTB42625.1"/>
    <property type="molecule type" value="Genomic_DNA"/>
</dbReference>
<dbReference type="AlphaFoldDB" id="A0A0W0G232"/>